<protein>
    <recommendedName>
        <fullName evidence="3">Amidohydrolase-related domain-containing protein</fullName>
    </recommendedName>
</protein>
<dbReference type="Proteomes" id="UP001595923">
    <property type="component" value="Unassembled WGS sequence"/>
</dbReference>
<dbReference type="SUPFAM" id="SSF51338">
    <property type="entry name" value="Composite domain of metallo-dependent hydrolases"/>
    <property type="match status" value="1"/>
</dbReference>
<proteinExistence type="predicted"/>
<dbReference type="Gene3D" id="2.30.40.10">
    <property type="entry name" value="Urease, subunit C, domain 1"/>
    <property type="match status" value="1"/>
</dbReference>
<dbReference type="EMBL" id="JBHSFQ010000014">
    <property type="protein sequence ID" value="MFC4563299.1"/>
    <property type="molecule type" value="Genomic_DNA"/>
</dbReference>
<dbReference type="PANTHER" id="PTHR43135">
    <property type="entry name" value="ALPHA-D-RIBOSE 1-METHYLPHOSPHONATE 5-TRIPHOSPHATE DIPHOSPHATASE"/>
    <property type="match status" value="1"/>
</dbReference>
<dbReference type="PANTHER" id="PTHR43135:SF3">
    <property type="entry name" value="ALPHA-D-RIBOSE 1-METHYLPHOSPHONATE 5-TRIPHOSPHATE DIPHOSPHATASE"/>
    <property type="match status" value="1"/>
</dbReference>
<evidence type="ECO:0008006" key="3">
    <source>
        <dbReference type="Google" id="ProtNLM"/>
    </source>
</evidence>
<organism evidence="1 2">
    <name type="scientific">Nocardiopsis mangrovi</name>
    <dbReference type="NCBI Taxonomy" id="1179818"/>
    <lineage>
        <taxon>Bacteria</taxon>
        <taxon>Bacillati</taxon>
        <taxon>Actinomycetota</taxon>
        <taxon>Actinomycetes</taxon>
        <taxon>Streptosporangiales</taxon>
        <taxon>Nocardiopsidaceae</taxon>
        <taxon>Nocardiopsis</taxon>
    </lineage>
</organism>
<comment type="caution">
    <text evidence="1">The sequence shown here is derived from an EMBL/GenBank/DDBJ whole genome shotgun (WGS) entry which is preliminary data.</text>
</comment>
<dbReference type="InterPro" id="IPR011059">
    <property type="entry name" value="Metal-dep_hydrolase_composite"/>
</dbReference>
<name>A0ABV9DZF6_9ACTN</name>
<dbReference type="InterPro" id="IPR051781">
    <property type="entry name" value="Metallo-dep_Hydrolase"/>
</dbReference>
<sequence>MVGRRYIVADGSGADPTAVDVCVEDGMITAIGRAPAGATIVDLSGMALTPGLIDAHVHLGPSSPVRAQFGFRLSAAELAAGIFAATFPGSVPCR</sequence>
<evidence type="ECO:0000313" key="1">
    <source>
        <dbReference type="EMBL" id="MFC4563299.1"/>
    </source>
</evidence>
<keyword evidence="2" id="KW-1185">Reference proteome</keyword>
<dbReference type="RefSeq" id="WP_378575341.1">
    <property type="nucleotide sequence ID" value="NZ_JBHSFQ010000014.1"/>
</dbReference>
<gene>
    <name evidence="1" type="ORF">ACFO4E_15660</name>
</gene>
<evidence type="ECO:0000313" key="2">
    <source>
        <dbReference type="Proteomes" id="UP001595923"/>
    </source>
</evidence>
<accession>A0ABV9DZF6</accession>
<dbReference type="Gene3D" id="3.20.20.140">
    <property type="entry name" value="Metal-dependent hydrolases"/>
    <property type="match status" value="1"/>
</dbReference>
<reference evidence="2" key="1">
    <citation type="journal article" date="2019" name="Int. J. Syst. Evol. Microbiol.">
        <title>The Global Catalogue of Microorganisms (GCM) 10K type strain sequencing project: providing services to taxonomists for standard genome sequencing and annotation.</title>
        <authorList>
            <consortium name="The Broad Institute Genomics Platform"/>
            <consortium name="The Broad Institute Genome Sequencing Center for Infectious Disease"/>
            <person name="Wu L."/>
            <person name="Ma J."/>
        </authorList>
    </citation>
    <scope>NUCLEOTIDE SEQUENCE [LARGE SCALE GENOMIC DNA]</scope>
    <source>
        <strain evidence="2">XZYJ18</strain>
    </source>
</reference>